<sequence length="47" mass="5127">MAAQHGVETQLLRAGKRPGMNRLSLKDAASGNLATHQMPVFSRLLPR</sequence>
<evidence type="ECO:0000313" key="1">
    <source>
        <dbReference type="EMBL" id="CCO92644.1"/>
    </source>
</evidence>
<reference evidence="1 2" key="1">
    <citation type="submission" date="2012-11" db="EMBL/GenBank/DDBJ databases">
        <authorList>
            <person name="Linke B."/>
        </authorList>
    </citation>
    <scope>NUCLEOTIDE SEQUENCE [LARGE SCALE GENOMIC DNA]</scope>
    <source>
        <strain evidence="2">CFBP 1232</strain>
    </source>
</reference>
<gene>
    <name evidence="1" type="ORF">BN437_0680</name>
</gene>
<name>A0A830ZY90_ERWAM</name>
<protein>
    <submittedName>
        <fullName evidence="1">Uncharacterized protein</fullName>
    </submittedName>
</protein>
<evidence type="ECO:0000313" key="2">
    <source>
        <dbReference type="Proteomes" id="UP000013111"/>
    </source>
</evidence>
<proteinExistence type="predicted"/>
<comment type="caution">
    <text evidence="1">The sequence shown here is derived from an EMBL/GenBank/DDBJ whole genome shotgun (WGS) entry which is preliminary data.</text>
</comment>
<dbReference type="AlphaFoldDB" id="A0A830ZY90"/>
<dbReference type="Proteomes" id="UP000013111">
    <property type="component" value="Unassembled WGS sequence"/>
</dbReference>
<reference evidence="1 2" key="2">
    <citation type="submission" date="2013-04" db="EMBL/GenBank/DDBJ databases">
        <title>Comparative genomics of 12 strains of Erwinia amylovora identifies a pan-genome with a large conserved core and provides insights into host specificity.</title>
        <authorList>
            <person name="Mann R.A."/>
            <person name="Smits T.H.M."/>
            <person name="Buehlmann A."/>
            <person name="Blom J."/>
            <person name="Goesmann A."/>
            <person name="Frey J.E."/>
            <person name="Plummer K.M."/>
            <person name="Beer S.V."/>
            <person name="Luck J."/>
            <person name="Duffy B."/>
            <person name="Rodoni B."/>
        </authorList>
    </citation>
    <scope>NUCLEOTIDE SEQUENCE [LARGE SCALE GENOMIC DNA]</scope>
    <source>
        <strain evidence="2">CFBP 1232</strain>
    </source>
</reference>
<dbReference type="EMBL" id="CAPB01000007">
    <property type="protein sequence ID" value="CCO92644.1"/>
    <property type="molecule type" value="Genomic_DNA"/>
</dbReference>
<accession>A0A830ZY90</accession>
<organism evidence="1 2">
    <name type="scientific">Erwinia amylovora NBRC 12687 = CFBP 1232</name>
    <dbReference type="NCBI Taxonomy" id="1219359"/>
    <lineage>
        <taxon>Bacteria</taxon>
        <taxon>Pseudomonadati</taxon>
        <taxon>Pseudomonadota</taxon>
        <taxon>Gammaproteobacteria</taxon>
        <taxon>Enterobacterales</taxon>
        <taxon>Erwiniaceae</taxon>
        <taxon>Erwinia</taxon>
    </lineage>
</organism>